<sequence length="290" mass="31324">MIFKIISILFPVFALVALGYFYGRKHASDMTVANRLNMHIFTPALIFAGLSTRSYDFATYGSLALAVVVMVLGCGVVAGFLARLTHARLPTLALPLMFNNSINLCVPLAMLTFGNDILPLSILLFVVTMALHFSLGVWLLDHQARIGNLWRNPVILTAAAGFVAGAFNITIWPPLQTSVRMLGDISIPLALFGLGVRLTDGAMKHWRIGLVAAIARPVAGMAITWCAGRLLALEARQAQLLLLYGAMPPAVINYILAEHYGRDADKMASIVLIGNLAAIVFVPIALVMIL</sequence>
<evidence type="ECO:0000256" key="1">
    <source>
        <dbReference type="ARBA" id="ARBA00004651"/>
    </source>
</evidence>
<dbReference type="PANTHER" id="PTHR36838:SF1">
    <property type="entry name" value="SLR1864 PROTEIN"/>
    <property type="match status" value="1"/>
</dbReference>
<evidence type="ECO:0000313" key="9">
    <source>
        <dbReference type="EMBL" id="CAG4885235.1"/>
    </source>
</evidence>
<evidence type="ECO:0000256" key="5">
    <source>
        <dbReference type="ARBA" id="ARBA00022692"/>
    </source>
</evidence>
<feature type="transmembrane region" description="Helical" evidence="8">
    <location>
        <begin position="35"/>
        <end position="51"/>
    </location>
</feature>
<gene>
    <name evidence="9" type="ORF">GTOL_13118</name>
</gene>
<proteinExistence type="inferred from homology"/>
<dbReference type="InterPro" id="IPR004776">
    <property type="entry name" value="Mem_transp_PIN-like"/>
</dbReference>
<comment type="caution">
    <text evidence="9">The sequence shown here is derived from an EMBL/GenBank/DDBJ whole genome shotgun (WGS) entry which is preliminary data.</text>
</comment>
<comment type="similarity">
    <text evidence="2">Belongs to the auxin efflux carrier (TC 2.A.69) family.</text>
</comment>
<evidence type="ECO:0000256" key="2">
    <source>
        <dbReference type="ARBA" id="ARBA00010145"/>
    </source>
</evidence>
<feature type="transmembrane region" description="Helical" evidence="8">
    <location>
        <begin position="117"/>
        <end position="140"/>
    </location>
</feature>
<keyword evidence="6 8" id="KW-1133">Transmembrane helix</keyword>
<evidence type="ECO:0000256" key="6">
    <source>
        <dbReference type="ARBA" id="ARBA00022989"/>
    </source>
</evidence>
<feature type="transmembrane region" description="Helical" evidence="8">
    <location>
        <begin position="57"/>
        <end position="80"/>
    </location>
</feature>
<reference evidence="9" key="1">
    <citation type="submission" date="2021-04" db="EMBL/GenBank/DDBJ databases">
        <authorList>
            <person name="Hornung B."/>
        </authorList>
    </citation>
    <scope>NUCLEOTIDE SEQUENCE</scope>
    <source>
        <strain evidence="9">G5G6</strain>
    </source>
</reference>
<dbReference type="GO" id="GO:0005886">
    <property type="term" value="C:plasma membrane"/>
    <property type="evidence" value="ECO:0007669"/>
    <property type="project" value="UniProtKB-SubCell"/>
</dbReference>
<dbReference type="RefSeq" id="WP_220636999.1">
    <property type="nucleotide sequence ID" value="NZ_CAJQUM010000001.1"/>
</dbReference>
<evidence type="ECO:0000256" key="7">
    <source>
        <dbReference type="ARBA" id="ARBA00023136"/>
    </source>
</evidence>
<keyword evidence="3" id="KW-0813">Transport</keyword>
<dbReference type="InterPro" id="IPR038770">
    <property type="entry name" value="Na+/solute_symporter_sf"/>
</dbReference>
<evidence type="ECO:0000313" key="10">
    <source>
        <dbReference type="Proteomes" id="UP000742786"/>
    </source>
</evidence>
<dbReference type="GO" id="GO:0055085">
    <property type="term" value="P:transmembrane transport"/>
    <property type="evidence" value="ECO:0007669"/>
    <property type="project" value="InterPro"/>
</dbReference>
<feature type="transmembrane region" description="Helical" evidence="8">
    <location>
        <begin position="152"/>
        <end position="172"/>
    </location>
</feature>
<name>A0A916N1S5_9PROT</name>
<keyword evidence="7 8" id="KW-0472">Membrane</keyword>
<dbReference type="Proteomes" id="UP000742786">
    <property type="component" value="Unassembled WGS sequence"/>
</dbReference>
<keyword evidence="4" id="KW-1003">Cell membrane</keyword>
<feature type="transmembrane region" description="Helical" evidence="8">
    <location>
        <begin position="238"/>
        <end position="256"/>
    </location>
</feature>
<keyword evidence="5 8" id="KW-0812">Transmembrane</keyword>
<dbReference type="PANTHER" id="PTHR36838">
    <property type="entry name" value="AUXIN EFFLUX CARRIER FAMILY PROTEIN"/>
    <property type="match status" value="1"/>
</dbReference>
<dbReference type="EMBL" id="CAJQUM010000001">
    <property type="protein sequence ID" value="CAG4885235.1"/>
    <property type="molecule type" value="Genomic_DNA"/>
</dbReference>
<evidence type="ECO:0000256" key="3">
    <source>
        <dbReference type="ARBA" id="ARBA00022448"/>
    </source>
</evidence>
<feature type="transmembrane region" description="Helical" evidence="8">
    <location>
        <begin position="268"/>
        <end position="289"/>
    </location>
</feature>
<feature type="transmembrane region" description="Helical" evidence="8">
    <location>
        <begin position="208"/>
        <end position="232"/>
    </location>
</feature>
<organism evidence="9 10">
    <name type="scientific">Georgfuchsia toluolica</name>
    <dbReference type="NCBI Taxonomy" id="424218"/>
    <lineage>
        <taxon>Bacteria</taxon>
        <taxon>Pseudomonadati</taxon>
        <taxon>Pseudomonadota</taxon>
        <taxon>Betaproteobacteria</taxon>
        <taxon>Nitrosomonadales</taxon>
        <taxon>Sterolibacteriaceae</taxon>
        <taxon>Georgfuchsia</taxon>
    </lineage>
</organism>
<feature type="transmembrane region" description="Helical" evidence="8">
    <location>
        <begin position="92"/>
        <end position="111"/>
    </location>
</feature>
<comment type="subcellular location">
    <subcellularLocation>
        <location evidence="1">Cell membrane</location>
        <topology evidence="1">Multi-pass membrane protein</topology>
    </subcellularLocation>
</comment>
<dbReference type="Pfam" id="PF03547">
    <property type="entry name" value="Mem_trans"/>
    <property type="match status" value="1"/>
</dbReference>
<accession>A0A916N1S5</accession>
<dbReference type="Gene3D" id="1.20.1530.20">
    <property type="match status" value="1"/>
</dbReference>
<evidence type="ECO:0000256" key="4">
    <source>
        <dbReference type="ARBA" id="ARBA00022475"/>
    </source>
</evidence>
<evidence type="ECO:0000256" key="8">
    <source>
        <dbReference type="SAM" id="Phobius"/>
    </source>
</evidence>
<dbReference type="AlphaFoldDB" id="A0A916N1S5"/>
<protein>
    <submittedName>
        <fullName evidence="9">AEC family transporter</fullName>
    </submittedName>
</protein>
<keyword evidence="10" id="KW-1185">Reference proteome</keyword>
<feature type="transmembrane region" description="Helical" evidence="8">
    <location>
        <begin position="6"/>
        <end position="23"/>
    </location>
</feature>